<dbReference type="GO" id="GO:0034220">
    <property type="term" value="P:monoatomic ion transmembrane transport"/>
    <property type="evidence" value="ECO:0007669"/>
    <property type="project" value="UniProtKB-KW"/>
</dbReference>
<gene>
    <name evidence="2" type="ORF">GLAREA_01360</name>
</gene>
<dbReference type="OrthoDB" id="297496at2759"/>
<keyword evidence="2" id="KW-0406">Ion transport</keyword>
<feature type="region of interest" description="Disordered" evidence="1">
    <location>
        <begin position="1"/>
        <end position="31"/>
    </location>
</feature>
<dbReference type="AlphaFoldDB" id="S3DFN1"/>
<protein>
    <submittedName>
        <fullName evidence="2">Putative potassium channel</fullName>
    </submittedName>
</protein>
<accession>S3DFN1</accession>
<sequence length="92" mass="9955">MNDPGLDEPIADHAEGVENEKRDEKDAAEEDEQAFLEPALWWFASTAFPLAAGTFGPMASAFSICALAVHWREEIPPGKAEADGVDLPDPKC</sequence>
<dbReference type="RefSeq" id="XP_008086767.1">
    <property type="nucleotide sequence ID" value="XM_008088576.1"/>
</dbReference>
<dbReference type="KEGG" id="glz:GLAREA_01360"/>
<reference evidence="2 3" key="1">
    <citation type="journal article" date="2013" name="BMC Genomics">
        <title>Genomics-driven discovery of the pneumocandin biosynthetic gene cluster in the fungus Glarea lozoyensis.</title>
        <authorList>
            <person name="Chen L."/>
            <person name="Yue Q."/>
            <person name="Zhang X."/>
            <person name="Xiang M."/>
            <person name="Wang C."/>
            <person name="Li S."/>
            <person name="Che Y."/>
            <person name="Ortiz-Lopez F.J."/>
            <person name="Bills G.F."/>
            <person name="Liu X."/>
            <person name="An Z."/>
        </authorList>
    </citation>
    <scope>NUCLEOTIDE SEQUENCE [LARGE SCALE GENOMIC DNA]</scope>
    <source>
        <strain evidence="3">ATCC 20868 / MF5171</strain>
    </source>
</reference>
<dbReference type="Proteomes" id="UP000016922">
    <property type="component" value="Unassembled WGS sequence"/>
</dbReference>
<evidence type="ECO:0000313" key="3">
    <source>
        <dbReference type="Proteomes" id="UP000016922"/>
    </source>
</evidence>
<evidence type="ECO:0000256" key="1">
    <source>
        <dbReference type="SAM" id="MobiDB-lite"/>
    </source>
</evidence>
<dbReference type="GeneID" id="19460418"/>
<proteinExistence type="predicted"/>
<dbReference type="HOGENOM" id="CLU_2413446_0_0_1"/>
<name>S3DFN1_GLAL2</name>
<dbReference type="EMBL" id="KE145371">
    <property type="protein sequence ID" value="EPE25448.1"/>
    <property type="molecule type" value="Genomic_DNA"/>
</dbReference>
<evidence type="ECO:0000313" key="2">
    <source>
        <dbReference type="EMBL" id="EPE25448.1"/>
    </source>
</evidence>
<keyword evidence="2" id="KW-0813">Transport</keyword>
<keyword evidence="3" id="KW-1185">Reference proteome</keyword>
<keyword evidence="2" id="KW-0407">Ion channel</keyword>
<feature type="compositionally biased region" description="Basic and acidic residues" evidence="1">
    <location>
        <begin position="10"/>
        <end position="25"/>
    </location>
</feature>
<organism evidence="2 3">
    <name type="scientific">Glarea lozoyensis (strain ATCC 20868 / MF5171)</name>
    <dbReference type="NCBI Taxonomy" id="1116229"/>
    <lineage>
        <taxon>Eukaryota</taxon>
        <taxon>Fungi</taxon>
        <taxon>Dikarya</taxon>
        <taxon>Ascomycota</taxon>
        <taxon>Pezizomycotina</taxon>
        <taxon>Leotiomycetes</taxon>
        <taxon>Helotiales</taxon>
        <taxon>Helotiaceae</taxon>
        <taxon>Glarea</taxon>
    </lineage>
</organism>